<accession>A0AAE0XR31</accession>
<name>A0AAE0XR31_9GAST</name>
<evidence type="ECO:0000313" key="1">
    <source>
        <dbReference type="EMBL" id="KAK3702544.1"/>
    </source>
</evidence>
<dbReference type="AlphaFoldDB" id="A0AAE0XR31"/>
<keyword evidence="2" id="KW-1185">Reference proteome</keyword>
<evidence type="ECO:0000313" key="2">
    <source>
        <dbReference type="Proteomes" id="UP001283361"/>
    </source>
</evidence>
<dbReference type="EMBL" id="JAWDGP010007852">
    <property type="protein sequence ID" value="KAK3702544.1"/>
    <property type="molecule type" value="Genomic_DNA"/>
</dbReference>
<proteinExistence type="predicted"/>
<reference evidence="1" key="1">
    <citation type="journal article" date="2023" name="G3 (Bethesda)">
        <title>A reference genome for the long-term kleptoplast-retaining sea slug Elysia crispata morphotype clarki.</title>
        <authorList>
            <person name="Eastman K.E."/>
            <person name="Pendleton A.L."/>
            <person name="Shaikh M.A."/>
            <person name="Suttiyut T."/>
            <person name="Ogas R."/>
            <person name="Tomko P."/>
            <person name="Gavelis G."/>
            <person name="Widhalm J.R."/>
            <person name="Wisecaver J.H."/>
        </authorList>
    </citation>
    <scope>NUCLEOTIDE SEQUENCE</scope>
    <source>
        <strain evidence="1">ECLA1</strain>
    </source>
</reference>
<protein>
    <submittedName>
        <fullName evidence="1">Uncharacterized protein</fullName>
    </submittedName>
</protein>
<gene>
    <name evidence="1" type="ORF">RRG08_042537</name>
</gene>
<dbReference type="Proteomes" id="UP001283361">
    <property type="component" value="Unassembled WGS sequence"/>
</dbReference>
<sequence>MMGRRALDTLLSQSLPGSELQNQQHNNMEALVMLACCCTFTPWSKREGEGRATREERRRSNTRHNTAPLLTVTFRNLWSLKKDVEVKAYRVENKEWP</sequence>
<organism evidence="1 2">
    <name type="scientific">Elysia crispata</name>
    <name type="common">lettuce slug</name>
    <dbReference type="NCBI Taxonomy" id="231223"/>
    <lineage>
        <taxon>Eukaryota</taxon>
        <taxon>Metazoa</taxon>
        <taxon>Spiralia</taxon>
        <taxon>Lophotrochozoa</taxon>
        <taxon>Mollusca</taxon>
        <taxon>Gastropoda</taxon>
        <taxon>Heterobranchia</taxon>
        <taxon>Euthyneura</taxon>
        <taxon>Panpulmonata</taxon>
        <taxon>Sacoglossa</taxon>
        <taxon>Placobranchoidea</taxon>
        <taxon>Plakobranchidae</taxon>
        <taxon>Elysia</taxon>
    </lineage>
</organism>
<comment type="caution">
    <text evidence="1">The sequence shown here is derived from an EMBL/GenBank/DDBJ whole genome shotgun (WGS) entry which is preliminary data.</text>
</comment>